<accession>A0ABD2CUT7</accession>
<comment type="caution">
    <text evidence="2">The sequence shown here is derived from an EMBL/GenBank/DDBJ whole genome shotgun (WGS) entry which is preliminary data.</text>
</comment>
<reference evidence="2 3" key="1">
    <citation type="journal article" date="2024" name="Ann. Entomol. Soc. Am.">
        <title>Genomic analyses of the southern and eastern yellowjacket wasps (Hymenoptera: Vespidae) reveal evolutionary signatures of social life.</title>
        <authorList>
            <person name="Catto M.A."/>
            <person name="Caine P.B."/>
            <person name="Orr S.E."/>
            <person name="Hunt B.G."/>
            <person name="Goodisman M.A.D."/>
        </authorList>
    </citation>
    <scope>NUCLEOTIDE SEQUENCE [LARGE SCALE GENOMIC DNA]</scope>
    <source>
        <strain evidence="2">232</strain>
        <tissue evidence="2">Head and thorax</tissue>
    </source>
</reference>
<dbReference type="EMBL" id="JAYRBN010000031">
    <property type="protein sequence ID" value="KAL2748439.1"/>
    <property type="molecule type" value="Genomic_DNA"/>
</dbReference>
<evidence type="ECO:0000313" key="2">
    <source>
        <dbReference type="EMBL" id="KAL2748439.1"/>
    </source>
</evidence>
<dbReference type="Proteomes" id="UP001607303">
    <property type="component" value="Unassembled WGS sequence"/>
</dbReference>
<gene>
    <name evidence="2" type="ORF">V1477_003082</name>
</gene>
<keyword evidence="3" id="KW-1185">Reference proteome</keyword>
<evidence type="ECO:0000313" key="3">
    <source>
        <dbReference type="Proteomes" id="UP001607303"/>
    </source>
</evidence>
<feature type="region of interest" description="Disordered" evidence="1">
    <location>
        <begin position="122"/>
        <end position="173"/>
    </location>
</feature>
<proteinExistence type="predicted"/>
<dbReference type="AlphaFoldDB" id="A0ABD2CUT7"/>
<feature type="compositionally biased region" description="Polar residues" evidence="1">
    <location>
        <begin position="123"/>
        <end position="138"/>
    </location>
</feature>
<organism evidence="2 3">
    <name type="scientific">Vespula maculifrons</name>
    <name type="common">Eastern yellow jacket</name>
    <name type="synonym">Wasp</name>
    <dbReference type="NCBI Taxonomy" id="7453"/>
    <lineage>
        <taxon>Eukaryota</taxon>
        <taxon>Metazoa</taxon>
        <taxon>Ecdysozoa</taxon>
        <taxon>Arthropoda</taxon>
        <taxon>Hexapoda</taxon>
        <taxon>Insecta</taxon>
        <taxon>Pterygota</taxon>
        <taxon>Neoptera</taxon>
        <taxon>Endopterygota</taxon>
        <taxon>Hymenoptera</taxon>
        <taxon>Apocrita</taxon>
        <taxon>Aculeata</taxon>
        <taxon>Vespoidea</taxon>
        <taxon>Vespidae</taxon>
        <taxon>Vespinae</taxon>
        <taxon>Vespula</taxon>
    </lineage>
</organism>
<evidence type="ECO:0000256" key="1">
    <source>
        <dbReference type="SAM" id="MobiDB-lite"/>
    </source>
</evidence>
<sequence>MSSEICLALKMLGQQQVSDTSAPFAIGKVPGFSFSFFPSKLLDSIQSTIRYDMIRSLERLIRLKDHQQVFESVSSHWQYSKEELANDDASISTSATDAPNEQNKYVGGCKSKDVRVRGYPPCTMTTDENPVEESSNGCDGQGTRARTRSAAAWRPNSLTSKKRKPKETKKKRRRMTLLTMTMTRLVAATSASIAALKA</sequence>
<name>A0ABD2CUT7_VESMC</name>
<protein>
    <submittedName>
        <fullName evidence="2">Uncharacterized protein</fullName>
    </submittedName>
</protein>
<feature type="compositionally biased region" description="Basic residues" evidence="1">
    <location>
        <begin position="160"/>
        <end position="173"/>
    </location>
</feature>